<evidence type="ECO:0000313" key="3">
    <source>
        <dbReference type="Proteomes" id="UP000028980"/>
    </source>
</evidence>
<dbReference type="InterPro" id="IPR006103">
    <property type="entry name" value="Glyco_hydro_2_cat"/>
</dbReference>
<dbReference type="SUPFAM" id="SSF51445">
    <property type="entry name" value="(Trans)glycosidases"/>
    <property type="match status" value="1"/>
</dbReference>
<comment type="caution">
    <text evidence="2">The sequence shown here is derived from an EMBL/GenBank/DDBJ whole genome shotgun (WGS) entry which is preliminary data.</text>
</comment>
<proteinExistence type="predicted"/>
<dbReference type="Proteomes" id="UP000028980">
    <property type="component" value="Unassembled WGS sequence"/>
</dbReference>
<dbReference type="GO" id="GO:0005975">
    <property type="term" value="P:carbohydrate metabolic process"/>
    <property type="evidence" value="ECO:0007669"/>
    <property type="project" value="InterPro"/>
</dbReference>
<dbReference type="AlphaFoldDB" id="A0A081D9H4"/>
<protein>
    <submittedName>
        <fullName evidence="2">Beta-galactosidase</fullName>
        <ecNumber evidence="2">3.2.1.23</ecNumber>
    </submittedName>
</protein>
<evidence type="ECO:0000259" key="1">
    <source>
        <dbReference type="Pfam" id="PF02836"/>
    </source>
</evidence>
<dbReference type="EMBL" id="BBLG01000002">
    <property type="protein sequence ID" value="GAK75570.1"/>
    <property type="molecule type" value="Genomic_DNA"/>
</dbReference>
<reference evidence="2 3" key="1">
    <citation type="journal article" date="2014" name="Genome Announc.">
        <title>Draft Genome Sequences of Marine Flavobacterium Nonlabens Strains NR17, NR24, NR27, NR32, NR33, and Ara13.</title>
        <authorList>
            <person name="Nakanishi M."/>
            <person name="Meirelles P."/>
            <person name="Suzuki R."/>
            <person name="Takatani N."/>
            <person name="Mino S."/>
            <person name="Suda W."/>
            <person name="Oshima K."/>
            <person name="Hattori M."/>
            <person name="Ohkuma M."/>
            <person name="Hosokawa M."/>
            <person name="Miyashita K."/>
            <person name="Thompson F.L."/>
            <person name="Niwa A."/>
            <person name="Sawabe T."/>
            <person name="Sawabe T."/>
        </authorList>
    </citation>
    <scope>NUCLEOTIDE SEQUENCE [LARGE SCALE GENOMIC DNA]</scope>
    <source>
        <strain evidence="3">JCM19296</strain>
    </source>
</reference>
<dbReference type="Pfam" id="PF02836">
    <property type="entry name" value="Glyco_hydro_2_C"/>
    <property type="match status" value="1"/>
</dbReference>
<dbReference type="Gene3D" id="3.20.20.80">
    <property type="entry name" value="Glycosidases"/>
    <property type="match status" value="1"/>
</dbReference>
<sequence length="46" mass="5455">MRLAHYPQDPEVYKACDELGLIVWDELPWCRADWVMMYGKKILPAC</sequence>
<evidence type="ECO:0000313" key="2">
    <source>
        <dbReference type="EMBL" id="GAK75570.1"/>
    </source>
</evidence>
<name>A0A081D9H4_NONUL</name>
<keyword evidence="2" id="KW-0326">Glycosidase</keyword>
<keyword evidence="2" id="KW-0378">Hydrolase</keyword>
<organism evidence="2 3">
    <name type="scientific">Nonlabens ulvanivorans</name>
    <name type="common">Persicivirga ulvanivorans</name>
    <dbReference type="NCBI Taxonomy" id="906888"/>
    <lineage>
        <taxon>Bacteria</taxon>
        <taxon>Pseudomonadati</taxon>
        <taxon>Bacteroidota</taxon>
        <taxon>Flavobacteriia</taxon>
        <taxon>Flavobacteriales</taxon>
        <taxon>Flavobacteriaceae</taxon>
        <taxon>Nonlabens</taxon>
    </lineage>
</organism>
<dbReference type="GO" id="GO:0004565">
    <property type="term" value="F:beta-galactosidase activity"/>
    <property type="evidence" value="ECO:0007669"/>
    <property type="project" value="UniProtKB-EC"/>
</dbReference>
<feature type="domain" description="Glycoside hydrolase family 2 catalytic" evidence="1">
    <location>
        <begin position="1"/>
        <end position="29"/>
    </location>
</feature>
<gene>
    <name evidence="2" type="ORF">JCM19296_1162</name>
</gene>
<dbReference type="EC" id="3.2.1.23" evidence="2"/>
<dbReference type="InterPro" id="IPR017853">
    <property type="entry name" value="GH"/>
</dbReference>
<accession>A0A081D9H4</accession>